<feature type="region of interest" description="Disordered" evidence="1">
    <location>
        <begin position="1"/>
        <end position="24"/>
    </location>
</feature>
<organism evidence="3 4">
    <name type="scientific">Candidatus Corynebacterium gallistercoris</name>
    <dbReference type="NCBI Taxonomy" id="2838530"/>
    <lineage>
        <taxon>Bacteria</taxon>
        <taxon>Bacillati</taxon>
        <taxon>Actinomycetota</taxon>
        <taxon>Actinomycetes</taxon>
        <taxon>Mycobacteriales</taxon>
        <taxon>Corynebacteriaceae</taxon>
        <taxon>Corynebacterium</taxon>
    </lineage>
</organism>
<reference evidence="3" key="1">
    <citation type="journal article" date="2021" name="PeerJ">
        <title>Extensive microbial diversity within the chicken gut microbiome revealed by metagenomics and culture.</title>
        <authorList>
            <person name="Gilroy R."/>
            <person name="Ravi A."/>
            <person name="Getino M."/>
            <person name="Pursley I."/>
            <person name="Horton D.L."/>
            <person name="Alikhan N.F."/>
            <person name="Baker D."/>
            <person name="Gharbi K."/>
            <person name="Hall N."/>
            <person name="Watson M."/>
            <person name="Adriaenssens E.M."/>
            <person name="Foster-Nyarko E."/>
            <person name="Jarju S."/>
            <person name="Secka A."/>
            <person name="Antonio M."/>
            <person name="Oren A."/>
            <person name="Chaudhuri R.R."/>
            <person name="La Ragione R."/>
            <person name="Hildebrand F."/>
            <person name="Pallen M.J."/>
        </authorList>
    </citation>
    <scope>NUCLEOTIDE SEQUENCE</scope>
    <source>
        <strain evidence="3">4376</strain>
    </source>
</reference>
<keyword evidence="2" id="KW-0812">Transmembrane</keyword>
<name>A0A9D1RYF9_9CORY</name>
<gene>
    <name evidence="3" type="ORF">H9867_00740</name>
</gene>
<proteinExistence type="predicted"/>
<reference evidence="3" key="2">
    <citation type="submission" date="2021-04" db="EMBL/GenBank/DDBJ databases">
        <authorList>
            <person name="Gilroy R."/>
        </authorList>
    </citation>
    <scope>NUCLEOTIDE SEQUENCE</scope>
    <source>
        <strain evidence="3">4376</strain>
    </source>
</reference>
<sequence>MTSAYPGFDRNHQNQPSQAYSPNQNVQESSLPLALSQSSPSLHSAKPHKPLWKRWWVYVLTVLVAATAAFLALIVLPAWPAAEHIDAGVDICKEKVTDWAKYPGGVEFAEVNIPEKISGIHKEYIVEVEGKVDFPNGFGAPVRQEFSCTITANVNSIDVSNVWVR</sequence>
<feature type="compositionally biased region" description="Polar residues" evidence="1">
    <location>
        <begin position="13"/>
        <end position="24"/>
    </location>
</feature>
<evidence type="ECO:0000313" key="4">
    <source>
        <dbReference type="Proteomes" id="UP000824189"/>
    </source>
</evidence>
<keyword evidence="2" id="KW-1133">Transmembrane helix</keyword>
<dbReference type="AlphaFoldDB" id="A0A9D1RYF9"/>
<dbReference type="EMBL" id="DXFZ01000009">
    <property type="protein sequence ID" value="HIW95006.1"/>
    <property type="molecule type" value="Genomic_DNA"/>
</dbReference>
<feature type="transmembrane region" description="Helical" evidence="2">
    <location>
        <begin position="55"/>
        <end position="79"/>
    </location>
</feature>
<evidence type="ECO:0000313" key="3">
    <source>
        <dbReference type="EMBL" id="HIW95006.1"/>
    </source>
</evidence>
<comment type="caution">
    <text evidence="3">The sequence shown here is derived from an EMBL/GenBank/DDBJ whole genome shotgun (WGS) entry which is preliminary data.</text>
</comment>
<dbReference type="Proteomes" id="UP000824189">
    <property type="component" value="Unassembled WGS sequence"/>
</dbReference>
<accession>A0A9D1RYF9</accession>
<protein>
    <submittedName>
        <fullName evidence="3">Uncharacterized protein</fullName>
    </submittedName>
</protein>
<evidence type="ECO:0000256" key="1">
    <source>
        <dbReference type="SAM" id="MobiDB-lite"/>
    </source>
</evidence>
<evidence type="ECO:0000256" key="2">
    <source>
        <dbReference type="SAM" id="Phobius"/>
    </source>
</evidence>
<keyword evidence="2" id="KW-0472">Membrane</keyword>